<evidence type="ECO:0000256" key="3">
    <source>
        <dbReference type="ARBA" id="ARBA00022989"/>
    </source>
</evidence>
<dbReference type="Pfam" id="PF03168">
    <property type="entry name" value="LEA_2"/>
    <property type="match status" value="1"/>
</dbReference>
<evidence type="ECO:0000256" key="1">
    <source>
        <dbReference type="ARBA" id="ARBA00004167"/>
    </source>
</evidence>
<feature type="domain" description="Late embryogenesis abundant protein LEA-2 subgroup" evidence="6">
    <location>
        <begin position="97"/>
        <end position="191"/>
    </location>
</feature>
<evidence type="ECO:0000313" key="8">
    <source>
        <dbReference type="Proteomes" id="UP000594638"/>
    </source>
</evidence>
<dbReference type="Proteomes" id="UP000594638">
    <property type="component" value="Unassembled WGS sequence"/>
</dbReference>
<protein>
    <submittedName>
        <fullName evidence="7">Late embryogenesis abundant, LEA-14</fullName>
    </submittedName>
</protein>
<dbReference type="InterPro" id="IPR004864">
    <property type="entry name" value="LEA_2"/>
</dbReference>
<keyword evidence="4 5" id="KW-0472">Membrane</keyword>
<keyword evidence="3 5" id="KW-1133">Transmembrane helix</keyword>
<dbReference type="GO" id="GO:0098542">
    <property type="term" value="P:defense response to other organism"/>
    <property type="evidence" value="ECO:0007669"/>
    <property type="project" value="InterPro"/>
</dbReference>
<proteinExistence type="predicted"/>
<dbReference type="InterPro" id="IPR044839">
    <property type="entry name" value="NDR1-like"/>
</dbReference>
<dbReference type="AlphaFoldDB" id="A0A8S0Q000"/>
<dbReference type="PANTHER" id="PTHR31234:SF4">
    <property type="entry name" value="EXPRESSED PROTEIN"/>
    <property type="match status" value="1"/>
</dbReference>
<reference evidence="7 8" key="1">
    <citation type="submission" date="2019-12" db="EMBL/GenBank/DDBJ databases">
        <authorList>
            <person name="Alioto T."/>
            <person name="Alioto T."/>
            <person name="Gomez Garrido J."/>
        </authorList>
    </citation>
    <scope>NUCLEOTIDE SEQUENCE [LARGE SCALE GENOMIC DNA]</scope>
</reference>
<keyword evidence="2 5" id="KW-0812">Transmembrane</keyword>
<dbReference type="SUPFAM" id="SSF117070">
    <property type="entry name" value="LEA14-like"/>
    <property type="match status" value="1"/>
</dbReference>
<evidence type="ECO:0000259" key="6">
    <source>
        <dbReference type="Pfam" id="PF03168"/>
    </source>
</evidence>
<comment type="subcellular location">
    <subcellularLocation>
        <location evidence="1">Membrane</location>
        <topology evidence="1">Single-pass membrane protein</topology>
    </subcellularLocation>
</comment>
<dbReference type="PANTHER" id="PTHR31234">
    <property type="entry name" value="LATE EMBRYOGENESIS ABUNDANT (LEA) HYDROXYPROLINE-RICH GLYCOPROTEIN FAMILY"/>
    <property type="match status" value="1"/>
</dbReference>
<dbReference type="EMBL" id="CACTIH010000240">
    <property type="protein sequence ID" value="CAA2957820.1"/>
    <property type="molecule type" value="Genomic_DNA"/>
</dbReference>
<name>A0A8S0Q000_OLEEU</name>
<gene>
    <name evidence="7" type="ORF">OLEA9_A013863</name>
</gene>
<feature type="transmembrane region" description="Helical" evidence="5">
    <location>
        <begin position="45"/>
        <end position="64"/>
    </location>
</feature>
<dbReference type="OrthoDB" id="1414122at2759"/>
<comment type="caution">
    <text evidence="7">The sequence shown here is derived from an EMBL/GenBank/DDBJ whole genome shotgun (WGS) entry which is preliminary data.</text>
</comment>
<keyword evidence="8" id="KW-1185">Reference proteome</keyword>
<dbReference type="GO" id="GO:0016020">
    <property type="term" value="C:membrane"/>
    <property type="evidence" value="ECO:0007669"/>
    <property type="project" value="UniProtKB-SubCell"/>
</dbReference>
<dbReference type="Gramene" id="OE9A013863T2">
    <property type="protein sequence ID" value="OE9A013863C2"/>
    <property type="gene ID" value="OE9A013863"/>
</dbReference>
<evidence type="ECO:0000313" key="7">
    <source>
        <dbReference type="EMBL" id="CAA2957820.1"/>
    </source>
</evidence>
<evidence type="ECO:0000256" key="2">
    <source>
        <dbReference type="ARBA" id="ARBA00022692"/>
    </source>
</evidence>
<organism evidence="7 8">
    <name type="scientific">Olea europaea subsp. europaea</name>
    <dbReference type="NCBI Taxonomy" id="158383"/>
    <lineage>
        <taxon>Eukaryota</taxon>
        <taxon>Viridiplantae</taxon>
        <taxon>Streptophyta</taxon>
        <taxon>Embryophyta</taxon>
        <taxon>Tracheophyta</taxon>
        <taxon>Spermatophyta</taxon>
        <taxon>Magnoliopsida</taxon>
        <taxon>eudicotyledons</taxon>
        <taxon>Gunneridae</taxon>
        <taxon>Pentapetalae</taxon>
        <taxon>asterids</taxon>
        <taxon>lamiids</taxon>
        <taxon>Lamiales</taxon>
        <taxon>Oleaceae</taxon>
        <taxon>Oleeae</taxon>
        <taxon>Olea</taxon>
    </lineage>
</organism>
<dbReference type="Gene3D" id="2.60.40.1820">
    <property type="match status" value="1"/>
</dbReference>
<sequence length="250" mass="28381">MRSTRLSDSQPLLSDSQHQEPPYVVLLTYQPPHTHRLLSKSCRRCLICFATLLPFLAAAAYLLWPSDPDLSIVRLRLDRLHFHTRPKISLDITLDLTIKVRNKDFYSIDYDSLLVAIDYRGKRLGSVMSDGGDIKARGTSNINATLVLDGVEILSDVIPLLEDLAKGAIPFDMTSQISGKFGVFFFDLHLKTQISCEVIVNTRNQKIARQSCYPEVKFPFFTGFTCILIDHFLHAYNGRSNYLSITFNYS</sequence>
<evidence type="ECO:0000256" key="5">
    <source>
        <dbReference type="SAM" id="Phobius"/>
    </source>
</evidence>
<accession>A0A8S0Q000</accession>
<evidence type="ECO:0000256" key="4">
    <source>
        <dbReference type="ARBA" id="ARBA00023136"/>
    </source>
</evidence>